<protein>
    <submittedName>
        <fullName evidence="1">Uncharacterized protein</fullName>
    </submittedName>
</protein>
<proteinExistence type="predicted"/>
<organism evidence="1 2">
    <name type="scientific">Chaetomium tenue</name>
    <dbReference type="NCBI Taxonomy" id="1854479"/>
    <lineage>
        <taxon>Eukaryota</taxon>
        <taxon>Fungi</taxon>
        <taxon>Dikarya</taxon>
        <taxon>Ascomycota</taxon>
        <taxon>Pezizomycotina</taxon>
        <taxon>Sordariomycetes</taxon>
        <taxon>Sordariomycetidae</taxon>
        <taxon>Sordariales</taxon>
        <taxon>Chaetomiaceae</taxon>
        <taxon>Chaetomium</taxon>
    </lineage>
</organism>
<sequence>MGINDLPVELTDQIIRPFCVHCAPTKTEGPNDTEETRISFLASLCLLSRRLNITATPHLYHHLTGRKWPLLARTLLARKDLTQFPTALHFHDYWNADPSHSSPALVDYFTTHFHDWHETLSATQKETFSWQLHGSPELADMFAPPFHNLPLDITASLCPNLQTITATLASDIPTFRFNAPSSLPHLHTAHFTHHDRRDGGIDLPSLHPLLHAAPHLTTLTLSYFNGTSPNPSYYSPDDDDPPPPLFPPTTLTPLQLTHLDLRHSVLDVPSLRAILTSCPRLQTLKCAWGGYSVGEGDFSLLEAAEVVEGCAPESLGLFRMSVADEDVVCSEEWQEEDVPEVERRLAERGVCFQFSWGNMDGVVWRGGVDG</sequence>
<comment type="caution">
    <text evidence="1">The sequence shown here is derived from an EMBL/GenBank/DDBJ whole genome shotgun (WGS) entry which is preliminary data.</text>
</comment>
<accession>A0ACB7PIS2</accession>
<reference evidence="1 2" key="1">
    <citation type="journal article" date="2021" name="Nat. Commun.">
        <title>Genetic determinants of endophytism in the Arabidopsis root mycobiome.</title>
        <authorList>
            <person name="Mesny F."/>
            <person name="Miyauchi S."/>
            <person name="Thiergart T."/>
            <person name="Pickel B."/>
            <person name="Atanasova L."/>
            <person name="Karlsson M."/>
            <person name="Huettel B."/>
            <person name="Barry K.W."/>
            <person name="Haridas S."/>
            <person name="Chen C."/>
            <person name="Bauer D."/>
            <person name="Andreopoulos W."/>
            <person name="Pangilinan J."/>
            <person name="LaButti K."/>
            <person name="Riley R."/>
            <person name="Lipzen A."/>
            <person name="Clum A."/>
            <person name="Drula E."/>
            <person name="Henrissat B."/>
            <person name="Kohler A."/>
            <person name="Grigoriev I.V."/>
            <person name="Martin F.M."/>
            <person name="Hacquard S."/>
        </authorList>
    </citation>
    <scope>NUCLEOTIDE SEQUENCE [LARGE SCALE GENOMIC DNA]</scope>
    <source>
        <strain evidence="1 2">MPI-SDFR-AT-0079</strain>
    </source>
</reference>
<evidence type="ECO:0000313" key="2">
    <source>
        <dbReference type="Proteomes" id="UP000724584"/>
    </source>
</evidence>
<name>A0ACB7PIS2_9PEZI</name>
<dbReference type="Proteomes" id="UP000724584">
    <property type="component" value="Unassembled WGS sequence"/>
</dbReference>
<evidence type="ECO:0000313" key="1">
    <source>
        <dbReference type="EMBL" id="KAH6641852.1"/>
    </source>
</evidence>
<gene>
    <name evidence="1" type="ORF">F5144DRAFT_565043</name>
</gene>
<dbReference type="EMBL" id="JAGIZQ010000002">
    <property type="protein sequence ID" value="KAH6641852.1"/>
    <property type="molecule type" value="Genomic_DNA"/>
</dbReference>
<keyword evidence="2" id="KW-1185">Reference proteome</keyword>